<dbReference type="WBParaSite" id="MBELARI_LOCUS12662">
    <property type="protein sequence ID" value="MBELARI_LOCUS12662"/>
    <property type="gene ID" value="MBELARI_LOCUS12662"/>
</dbReference>
<dbReference type="InterPro" id="IPR013783">
    <property type="entry name" value="Ig-like_fold"/>
</dbReference>
<evidence type="ECO:0000256" key="2">
    <source>
        <dbReference type="ARBA" id="ARBA00022490"/>
    </source>
</evidence>
<name>A0AAF3EFA1_9BILA</name>
<sequence>MVNFLSKSFATLDRKDHIFAAGVLAIFYAFCGGQSHVFCEILLGAIPAAFTYKVLLCQDELQKGYRSLLFFWVMHGLFSSSVHFFNPTSSFFFLKYATLGLFFLSALNENKEVLQTFDIAFPQLNEEGLTKEKRAKSAFVDTTECTQMPTKHQNDVPQPLLNETMITTSTALDSPSMHFQQAEHFNLQPIYPFQPAPNNYALTSPPPFWSYNQQVEQFVEQESASYLNLRPIIDEKSYDEQKTLVETNDAAMDLKADCNGEEKEDGGIKMNIDQQTKGDKWQHSRHVASGDITNQSSFCTIPLGYDDIDTKPSRLIKFVGRSVGAQSNIFVVNTSQQNVMWALKTNALDRLQASPTCGIIPVEETTEIKFAISESCDEIVSGSDKVAIDYAFISSSTTSFDKTQFEKMIRRRHLMRVSFDG</sequence>
<dbReference type="Proteomes" id="UP000887575">
    <property type="component" value="Unassembled WGS sequence"/>
</dbReference>
<dbReference type="GO" id="GO:0005856">
    <property type="term" value="C:cytoskeleton"/>
    <property type="evidence" value="ECO:0007669"/>
    <property type="project" value="UniProtKB-SubCell"/>
</dbReference>
<accession>A0AAF3EFA1</accession>
<evidence type="ECO:0000256" key="3">
    <source>
        <dbReference type="ARBA" id="ARBA00023212"/>
    </source>
</evidence>
<evidence type="ECO:0000256" key="1">
    <source>
        <dbReference type="ARBA" id="ARBA00004245"/>
    </source>
</evidence>
<keyword evidence="4" id="KW-0966">Cell projection</keyword>
<proteinExistence type="predicted"/>
<evidence type="ECO:0000256" key="4">
    <source>
        <dbReference type="ARBA" id="ARBA00023273"/>
    </source>
</evidence>
<dbReference type="PANTHER" id="PTHR22920">
    <property type="entry name" value="MAJOR SPERM PROTEIN"/>
    <property type="match status" value="1"/>
</dbReference>
<organism evidence="9 10">
    <name type="scientific">Mesorhabditis belari</name>
    <dbReference type="NCBI Taxonomy" id="2138241"/>
    <lineage>
        <taxon>Eukaryota</taxon>
        <taxon>Metazoa</taxon>
        <taxon>Ecdysozoa</taxon>
        <taxon>Nematoda</taxon>
        <taxon>Chromadorea</taxon>
        <taxon>Rhabditida</taxon>
        <taxon>Rhabditina</taxon>
        <taxon>Rhabditomorpha</taxon>
        <taxon>Rhabditoidea</taxon>
        <taxon>Rhabditidae</taxon>
        <taxon>Mesorhabditinae</taxon>
        <taxon>Mesorhabditis</taxon>
    </lineage>
</organism>
<dbReference type="SUPFAM" id="SSF49354">
    <property type="entry name" value="PapD-like"/>
    <property type="match status" value="1"/>
</dbReference>
<comment type="function">
    <text evidence="5 7">Central component in molecular interactions underlying sperm crawling. Forms an extensive filament system that extends from sperm villipoda, along the leading edge of the pseudopod.</text>
</comment>
<dbReference type="InterPro" id="IPR051155">
    <property type="entry name" value="Nematode_MSP"/>
</dbReference>
<keyword evidence="9" id="KW-1185">Reference proteome</keyword>
<comment type="subcellular location">
    <subcellularLocation>
        <location evidence="6">Cell projection</location>
        <location evidence="6">Pseudopodium</location>
    </subcellularLocation>
    <subcellularLocation>
        <location evidence="1">Cytoplasm</location>
        <location evidence="1">Cytoskeleton</location>
    </subcellularLocation>
</comment>
<dbReference type="AlphaFoldDB" id="A0AAF3EFA1"/>
<keyword evidence="2" id="KW-0963">Cytoplasm</keyword>
<dbReference type="InterPro" id="IPR008962">
    <property type="entry name" value="PapD-like_sf"/>
</dbReference>
<protein>
    <recommendedName>
        <fullName evidence="7">Major sperm protein</fullName>
    </recommendedName>
</protein>
<dbReference type="InterPro" id="IPR000535">
    <property type="entry name" value="MSP_dom"/>
</dbReference>
<dbReference type="Gene3D" id="2.60.40.10">
    <property type="entry name" value="Immunoglobulins"/>
    <property type="match status" value="1"/>
</dbReference>
<dbReference type="Pfam" id="PF00635">
    <property type="entry name" value="Motile_Sperm"/>
    <property type="match status" value="1"/>
</dbReference>
<evidence type="ECO:0000313" key="9">
    <source>
        <dbReference type="Proteomes" id="UP000887575"/>
    </source>
</evidence>
<feature type="domain" description="MSP" evidence="8">
    <location>
        <begin position="307"/>
        <end position="421"/>
    </location>
</feature>
<dbReference type="PROSITE" id="PS50202">
    <property type="entry name" value="MSP"/>
    <property type="match status" value="1"/>
</dbReference>
<evidence type="ECO:0000256" key="7">
    <source>
        <dbReference type="RuleBase" id="RU003425"/>
    </source>
</evidence>
<evidence type="ECO:0000313" key="10">
    <source>
        <dbReference type="WBParaSite" id="MBELARI_LOCUS12662"/>
    </source>
</evidence>
<evidence type="ECO:0000259" key="8">
    <source>
        <dbReference type="PROSITE" id="PS50202"/>
    </source>
</evidence>
<keyword evidence="3 7" id="KW-0206">Cytoskeleton</keyword>
<dbReference type="PANTHER" id="PTHR22920:SF7">
    <property type="entry name" value="MSP DOMAIN-CONTAINING PROTEIN-RELATED"/>
    <property type="match status" value="1"/>
</dbReference>
<dbReference type="GO" id="GO:0031143">
    <property type="term" value="C:pseudopodium"/>
    <property type="evidence" value="ECO:0007669"/>
    <property type="project" value="UniProtKB-SubCell"/>
</dbReference>
<evidence type="ECO:0000256" key="5">
    <source>
        <dbReference type="ARBA" id="ARBA00037744"/>
    </source>
</evidence>
<reference evidence="10" key="1">
    <citation type="submission" date="2024-02" db="UniProtKB">
        <authorList>
            <consortium name="WormBaseParasite"/>
        </authorList>
    </citation>
    <scope>IDENTIFICATION</scope>
</reference>
<evidence type="ECO:0000256" key="6">
    <source>
        <dbReference type="ARBA" id="ARBA00037818"/>
    </source>
</evidence>